<dbReference type="HOGENOM" id="CLU_077537_0_0_1"/>
<dbReference type="FunCoup" id="G8YSV3">
    <property type="interactions" value="24"/>
</dbReference>
<dbReference type="InterPro" id="IPR004305">
    <property type="entry name" value="Thiaminase-2/PQQC"/>
</dbReference>
<evidence type="ECO:0000256" key="2">
    <source>
        <dbReference type="PIRSR" id="PIRSR003170-2"/>
    </source>
</evidence>
<reference evidence="4 5" key="1">
    <citation type="journal article" date="2012" name="G3 (Bethesda)">
        <title>Pichia sorbitophila, an interspecies yeast hybrid reveals early steps of genome resolution following polyploidization.</title>
        <authorList>
            <person name="Leh Louis V."/>
            <person name="Despons L."/>
            <person name="Friedrich A."/>
            <person name="Martin T."/>
            <person name="Durrens P."/>
            <person name="Casaregola S."/>
            <person name="Neuveglise C."/>
            <person name="Fairhead C."/>
            <person name="Marck C."/>
            <person name="Cruz J.A."/>
            <person name="Straub M.L."/>
            <person name="Kugler V."/>
            <person name="Sacerdot C."/>
            <person name="Uzunov Z."/>
            <person name="Thierry A."/>
            <person name="Weiss S."/>
            <person name="Bleykasten C."/>
            <person name="De Montigny J."/>
            <person name="Jacques N."/>
            <person name="Jung P."/>
            <person name="Lemaire M."/>
            <person name="Mallet S."/>
            <person name="Morel G."/>
            <person name="Richard G.F."/>
            <person name="Sarkar A."/>
            <person name="Savel G."/>
            <person name="Schacherer J."/>
            <person name="Seret M.L."/>
            <person name="Talla E."/>
            <person name="Samson G."/>
            <person name="Jubin C."/>
            <person name="Poulain J."/>
            <person name="Vacherie B."/>
            <person name="Barbe V."/>
            <person name="Pelletier E."/>
            <person name="Sherman D.J."/>
            <person name="Westhof E."/>
            <person name="Weissenbach J."/>
            <person name="Baret P.V."/>
            <person name="Wincker P."/>
            <person name="Gaillardin C."/>
            <person name="Dujon B."/>
            <person name="Souciet J.L."/>
        </authorList>
    </citation>
    <scope>NUCLEOTIDE SEQUENCE [LARGE SCALE GENOMIC DNA]</scope>
    <source>
        <strain evidence="5">ATCC MYA-4447 / BCRC 22081 / CBS 7064 / NBRC 10061 / NRRL Y-12695</strain>
    </source>
</reference>
<dbReference type="PANTHER" id="PTHR43198:SF2">
    <property type="entry name" value="SI:CH1073-67J19.1-RELATED"/>
    <property type="match status" value="1"/>
</dbReference>
<dbReference type="GO" id="GO:0006772">
    <property type="term" value="P:thiamine metabolic process"/>
    <property type="evidence" value="ECO:0007669"/>
    <property type="project" value="UniProtKB-ARBA"/>
</dbReference>
<dbReference type="OrthoDB" id="37730at2759"/>
<dbReference type="InterPro" id="IPR026285">
    <property type="entry name" value="TenA_E"/>
</dbReference>
<dbReference type="eggNOG" id="ENOG502QT8P">
    <property type="taxonomic scope" value="Eukaryota"/>
</dbReference>
<gene>
    <name evidence="4" type="primary">Piso0_000013</name>
    <name evidence="4" type="ORF">GNLVRS01_PISO0B00309g</name>
</gene>
<feature type="binding site" evidence="2">
    <location>
        <position position="147"/>
    </location>
    <ligand>
        <name>substrate</name>
    </ligand>
</feature>
<keyword evidence="5" id="KW-1185">Reference proteome</keyword>
<dbReference type="Pfam" id="PF03070">
    <property type="entry name" value="TENA_THI-4"/>
    <property type="match status" value="1"/>
</dbReference>
<feature type="domain" description="Thiaminase-2/PQQC" evidence="3">
    <location>
        <begin position="11"/>
        <end position="225"/>
    </location>
</feature>
<dbReference type="InParanoid" id="G8YSV3"/>
<sequence>MQNFLDTLFDKYKEKYQKSISHPLTEELCQGVLPDVKLFTYLVQDLKFFRLGLNVFGKTLTLCDNEKSAIILGKQIGFICNDENDYFEITLRDIKSKSKEEFESKCALMLKQEPTLPEVQTYLDYLNYLVHECTSYAEVVTAMYMMEKIYLDWAEPNSSKSHCDTLPFKYSEWIRLHSGEKFSNWVDFLRNEVERSVISDEDRAVCEKTFLQTLDLEISFFESCYVYRE</sequence>
<dbReference type="InterPro" id="IPR016084">
    <property type="entry name" value="Haem_Oase-like_multi-hlx"/>
</dbReference>
<feature type="binding site" evidence="2">
    <location>
        <position position="83"/>
    </location>
    <ligand>
        <name>substrate</name>
    </ligand>
</feature>
<evidence type="ECO:0000259" key="3">
    <source>
        <dbReference type="Pfam" id="PF03070"/>
    </source>
</evidence>
<dbReference type="Gene3D" id="1.20.910.10">
    <property type="entry name" value="Heme oxygenase-like"/>
    <property type="match status" value="1"/>
</dbReference>
<dbReference type="STRING" id="559304.G8YSV3"/>
<dbReference type="SUPFAM" id="SSF48613">
    <property type="entry name" value="Heme oxygenase-like"/>
    <property type="match status" value="1"/>
</dbReference>
<name>G8YSV3_PICSO</name>
<proteinExistence type="predicted"/>
<feature type="binding site" evidence="2">
    <location>
        <position position="45"/>
    </location>
    <ligand>
        <name>substrate</name>
    </ligand>
</feature>
<dbReference type="PANTHER" id="PTHR43198">
    <property type="entry name" value="BIFUNCTIONAL TH2 PROTEIN"/>
    <property type="match status" value="1"/>
</dbReference>
<dbReference type="PIRSF" id="PIRSF003170">
    <property type="entry name" value="Pet18p"/>
    <property type="match status" value="1"/>
</dbReference>
<dbReference type="CDD" id="cd19358">
    <property type="entry name" value="TenA_E_Spr0628-like"/>
    <property type="match status" value="1"/>
</dbReference>
<dbReference type="InterPro" id="IPR050967">
    <property type="entry name" value="Thiamine_Salvage_TenA"/>
</dbReference>
<dbReference type="EMBL" id="FO082058">
    <property type="protein sequence ID" value="CCE73004.1"/>
    <property type="molecule type" value="Genomic_DNA"/>
</dbReference>
<evidence type="ECO:0000256" key="1">
    <source>
        <dbReference type="PIRSR" id="PIRSR003170-1"/>
    </source>
</evidence>
<evidence type="ECO:0000313" key="5">
    <source>
        <dbReference type="Proteomes" id="UP000005222"/>
    </source>
</evidence>
<evidence type="ECO:0000313" key="4">
    <source>
        <dbReference type="EMBL" id="CCE73004.1"/>
    </source>
</evidence>
<dbReference type="AlphaFoldDB" id="G8YSV3"/>
<dbReference type="Proteomes" id="UP000005222">
    <property type="component" value="Chromosome B"/>
</dbReference>
<dbReference type="GO" id="GO:0005829">
    <property type="term" value="C:cytosol"/>
    <property type="evidence" value="ECO:0007669"/>
    <property type="project" value="TreeGrafter"/>
</dbReference>
<accession>G8YSV3</accession>
<protein>
    <submittedName>
        <fullName evidence="4">Piso0_000013 protein</fullName>
    </submittedName>
</protein>
<feature type="active site" description="Proton donor" evidence="1">
    <location>
        <position position="217"/>
    </location>
</feature>
<organism evidence="4 5">
    <name type="scientific">Pichia sorbitophila (strain ATCC MYA-4447 / BCRC 22081 / CBS 7064 / NBRC 10061 / NRRL Y-12695)</name>
    <name type="common">Hybrid yeast</name>
    <dbReference type="NCBI Taxonomy" id="559304"/>
    <lineage>
        <taxon>Eukaryota</taxon>
        <taxon>Fungi</taxon>
        <taxon>Dikarya</taxon>
        <taxon>Ascomycota</taxon>
        <taxon>Saccharomycotina</taxon>
        <taxon>Pichiomycetes</taxon>
        <taxon>Debaryomycetaceae</taxon>
        <taxon>Millerozyma</taxon>
    </lineage>
</organism>
<dbReference type="OMA" id="AEWITLH"/>